<name>A0ABN7UTU9_GIGMA</name>
<evidence type="ECO:0000313" key="2">
    <source>
        <dbReference type="Proteomes" id="UP000789901"/>
    </source>
</evidence>
<comment type="caution">
    <text evidence="1">The sequence shown here is derived from an EMBL/GenBank/DDBJ whole genome shotgun (WGS) entry which is preliminary data.</text>
</comment>
<proteinExistence type="predicted"/>
<dbReference type="Proteomes" id="UP000789901">
    <property type="component" value="Unassembled WGS sequence"/>
</dbReference>
<sequence length="42" mass="5115">MSIPNKKVFNSIYILLKVEFFGVAKNKKRALEWYLRFFECKD</sequence>
<accession>A0ABN7UTU9</accession>
<gene>
    <name evidence="1" type="ORF">GMARGA_LOCUS10152</name>
</gene>
<dbReference type="EMBL" id="CAJVQB010005620">
    <property type="protein sequence ID" value="CAG8666042.1"/>
    <property type="molecule type" value="Genomic_DNA"/>
</dbReference>
<keyword evidence="2" id="KW-1185">Reference proteome</keyword>
<protein>
    <submittedName>
        <fullName evidence="1">10472_t:CDS:1</fullName>
    </submittedName>
</protein>
<evidence type="ECO:0000313" key="1">
    <source>
        <dbReference type="EMBL" id="CAG8666042.1"/>
    </source>
</evidence>
<reference evidence="1 2" key="1">
    <citation type="submission" date="2021-06" db="EMBL/GenBank/DDBJ databases">
        <authorList>
            <person name="Kallberg Y."/>
            <person name="Tangrot J."/>
            <person name="Rosling A."/>
        </authorList>
    </citation>
    <scope>NUCLEOTIDE SEQUENCE [LARGE SCALE GENOMIC DNA]</scope>
    <source>
        <strain evidence="1 2">120-4 pot B 10/14</strain>
    </source>
</reference>
<organism evidence="1 2">
    <name type="scientific">Gigaspora margarita</name>
    <dbReference type="NCBI Taxonomy" id="4874"/>
    <lineage>
        <taxon>Eukaryota</taxon>
        <taxon>Fungi</taxon>
        <taxon>Fungi incertae sedis</taxon>
        <taxon>Mucoromycota</taxon>
        <taxon>Glomeromycotina</taxon>
        <taxon>Glomeromycetes</taxon>
        <taxon>Diversisporales</taxon>
        <taxon>Gigasporaceae</taxon>
        <taxon>Gigaspora</taxon>
    </lineage>
</organism>